<accession>A0A023FA38</accession>
<dbReference type="EMBL" id="GBBI01000447">
    <property type="protein sequence ID" value="JAC18265.1"/>
    <property type="molecule type" value="mRNA"/>
</dbReference>
<name>A0A023FA38_TRIIF</name>
<proteinExistence type="evidence at transcript level"/>
<protein>
    <submittedName>
        <fullName evidence="1">Putative cysteine rich secreted protein</fullName>
    </submittedName>
</protein>
<feature type="non-terminal residue" evidence="1">
    <location>
        <position position="1"/>
    </location>
</feature>
<dbReference type="AlphaFoldDB" id="A0A023FA38"/>
<evidence type="ECO:0000313" key="1">
    <source>
        <dbReference type="EMBL" id="JAC18265.1"/>
    </source>
</evidence>
<reference evidence="1" key="1">
    <citation type="journal article" date="2014" name="PLoS Negl. Trop. Dis.">
        <title>An updated insight into the Sialotranscriptome of Triatoma infestans: developmental stage and geographic variations.</title>
        <authorList>
            <person name="Schwarz A."/>
            <person name="Medrano-Mercado N."/>
            <person name="Schaub G.A."/>
            <person name="Struchiner C.J."/>
            <person name="Bargues M.D."/>
            <person name="Levy M.Z."/>
            <person name="Ribeiro J.M."/>
        </authorList>
    </citation>
    <scope>NUCLEOTIDE SEQUENCE</scope>
    <source>
        <strain evidence="1">Chile</strain>
        <tissue evidence="1">Salivary glands</tissue>
    </source>
</reference>
<organism evidence="1">
    <name type="scientific">Triatoma infestans</name>
    <name type="common">Assassin bug</name>
    <dbReference type="NCBI Taxonomy" id="30076"/>
    <lineage>
        <taxon>Eukaryota</taxon>
        <taxon>Metazoa</taxon>
        <taxon>Ecdysozoa</taxon>
        <taxon>Arthropoda</taxon>
        <taxon>Hexapoda</taxon>
        <taxon>Insecta</taxon>
        <taxon>Pterygota</taxon>
        <taxon>Neoptera</taxon>
        <taxon>Paraneoptera</taxon>
        <taxon>Hemiptera</taxon>
        <taxon>Heteroptera</taxon>
        <taxon>Panheteroptera</taxon>
        <taxon>Cimicomorpha</taxon>
        <taxon>Reduviidae</taxon>
        <taxon>Triatominae</taxon>
        <taxon>Triatoma</taxon>
    </lineage>
</organism>
<sequence length="100" mass="11076">CLLAALTTVMAAHESIVCPPDFCNTVQCSAELTEESCDGEFFPNSSFCECCPTCITYIKPGGYCNEALHKIFSALYLRVHRCSPGYHCVRNICIPKNNFI</sequence>